<keyword evidence="2" id="KW-1185">Reference proteome</keyword>
<dbReference type="RefSeq" id="WP_182708092.1">
    <property type="nucleotide sequence ID" value="NZ_JACJII010000001.1"/>
</dbReference>
<sequence>MVVSETRFRLLAWLGWELRAASVGSWMVIPAKGEPVLYVRCASGARDAVLAVRRGRSWRVVWRARELETDAARLKSVARRIAREATA</sequence>
<name>A0A7W3N4V1_9ACTN</name>
<organism evidence="1 2">
    <name type="scientific">Thermomonospora cellulosilytica</name>
    <dbReference type="NCBI Taxonomy" id="1411118"/>
    <lineage>
        <taxon>Bacteria</taxon>
        <taxon>Bacillati</taxon>
        <taxon>Actinomycetota</taxon>
        <taxon>Actinomycetes</taxon>
        <taxon>Streptosporangiales</taxon>
        <taxon>Thermomonosporaceae</taxon>
        <taxon>Thermomonospora</taxon>
    </lineage>
</organism>
<proteinExistence type="predicted"/>
<comment type="caution">
    <text evidence="1">The sequence shown here is derived from an EMBL/GenBank/DDBJ whole genome shotgun (WGS) entry which is preliminary data.</text>
</comment>
<dbReference type="Proteomes" id="UP000539313">
    <property type="component" value="Unassembled WGS sequence"/>
</dbReference>
<gene>
    <name evidence="1" type="ORF">HNR21_006448</name>
</gene>
<evidence type="ECO:0000313" key="2">
    <source>
        <dbReference type="Proteomes" id="UP000539313"/>
    </source>
</evidence>
<evidence type="ECO:0000313" key="1">
    <source>
        <dbReference type="EMBL" id="MBA9007566.1"/>
    </source>
</evidence>
<dbReference type="EMBL" id="JACJII010000001">
    <property type="protein sequence ID" value="MBA9007566.1"/>
    <property type="molecule type" value="Genomic_DNA"/>
</dbReference>
<dbReference type="AlphaFoldDB" id="A0A7W3N4V1"/>
<protein>
    <submittedName>
        <fullName evidence="1">Uncharacterized protein</fullName>
    </submittedName>
</protein>
<accession>A0A7W3N4V1</accession>
<reference evidence="1 2" key="1">
    <citation type="submission" date="2020-08" db="EMBL/GenBank/DDBJ databases">
        <title>Sequencing the genomes of 1000 actinobacteria strains.</title>
        <authorList>
            <person name="Klenk H.-P."/>
        </authorList>
    </citation>
    <scope>NUCLEOTIDE SEQUENCE [LARGE SCALE GENOMIC DNA]</scope>
    <source>
        <strain evidence="1 2">DSM 45823</strain>
    </source>
</reference>